<keyword evidence="2" id="KW-1185">Reference proteome</keyword>
<dbReference type="RefSeq" id="WP_035002911.1">
    <property type="nucleotide sequence ID" value="NZ_JAKMUT010000001.1"/>
</dbReference>
<dbReference type="GO" id="GO:0050830">
    <property type="term" value="P:defense response to Gram-positive bacterium"/>
    <property type="evidence" value="ECO:0007669"/>
    <property type="project" value="InterPro"/>
</dbReference>
<dbReference type="InterPro" id="IPR029243">
    <property type="entry name" value="Lantibiotic_alpha"/>
</dbReference>
<dbReference type="Pfam" id="PF14867">
    <property type="entry name" value="Lantibiotic_a"/>
    <property type="match status" value="1"/>
</dbReference>
<dbReference type="Proteomes" id="UP001146469">
    <property type="component" value="Unassembled WGS sequence"/>
</dbReference>
<comment type="caution">
    <text evidence="1">The sequence shown here is derived from an EMBL/GenBank/DDBJ whole genome shotgun (WGS) entry which is preliminary data.</text>
</comment>
<gene>
    <name evidence="1" type="ORF">L8V00_00400</name>
</gene>
<sequence length="61" mass="6639">MALGTHERTTAIVEDRALLELDLELDAQILTDRSLQMGISDALGNEGKYCTLSVECLPSCN</sequence>
<organism evidence="1 2">
    <name type="scientific">Corynebacterium evansiae</name>
    <dbReference type="NCBI Taxonomy" id="2913499"/>
    <lineage>
        <taxon>Bacteria</taxon>
        <taxon>Bacillati</taxon>
        <taxon>Actinomycetota</taxon>
        <taxon>Actinomycetes</taxon>
        <taxon>Mycobacteriales</taxon>
        <taxon>Corynebacteriaceae</taxon>
        <taxon>Corynebacterium</taxon>
    </lineage>
</organism>
<name>A0A9X3LIV3_9CORY</name>
<dbReference type="AlphaFoldDB" id="A0A9X3LIV3"/>
<proteinExistence type="predicted"/>
<reference evidence="1" key="1">
    <citation type="submission" date="2022-02" db="EMBL/GenBank/DDBJ databases">
        <title>Corynebacterium sp. from urogenital microbiome.</title>
        <authorList>
            <person name="Cappelli E.A."/>
            <person name="Ribeiro T.G."/>
            <person name="Peixe L."/>
        </authorList>
    </citation>
    <scope>NUCLEOTIDE SEQUENCE</scope>
    <source>
        <strain evidence="1">C8Ua_174</strain>
    </source>
</reference>
<evidence type="ECO:0000313" key="2">
    <source>
        <dbReference type="Proteomes" id="UP001146469"/>
    </source>
</evidence>
<protein>
    <submittedName>
        <fullName evidence="1">Lichenicidin alpha family lanthipeptide</fullName>
    </submittedName>
</protein>
<accession>A0A9X3LIV3</accession>
<evidence type="ECO:0000313" key="1">
    <source>
        <dbReference type="EMBL" id="MCZ9288675.1"/>
    </source>
</evidence>
<dbReference type="EMBL" id="JAKMUT010000001">
    <property type="protein sequence ID" value="MCZ9288675.1"/>
    <property type="molecule type" value="Genomic_DNA"/>
</dbReference>